<dbReference type="CDD" id="cd05930">
    <property type="entry name" value="A_NRPS"/>
    <property type="match status" value="1"/>
</dbReference>
<keyword evidence="3" id="KW-0596">Phosphopantetheine</keyword>
<dbReference type="InterPro" id="IPR025110">
    <property type="entry name" value="AMP-bd_C"/>
</dbReference>
<dbReference type="Gene3D" id="3.40.50.1820">
    <property type="entry name" value="alpha/beta hydrolase"/>
    <property type="match status" value="1"/>
</dbReference>
<dbReference type="OrthoDB" id="9778383at2"/>
<dbReference type="SUPFAM" id="SSF52777">
    <property type="entry name" value="CoA-dependent acyltransferases"/>
    <property type="match status" value="4"/>
</dbReference>
<reference evidence="6" key="1">
    <citation type="submission" date="2004-02" db="EMBL/GenBank/DDBJ databases">
        <authorList>
            <consortium name="DOE Joint Genome Institute"/>
        </authorList>
    </citation>
    <scope>NUCLEOTIDE SEQUENCE [LARGE SCALE GENOMIC DNA]</scope>
    <source>
        <strain evidence="6">WH 8501</strain>
    </source>
</reference>
<dbReference type="FunFam" id="3.40.50.12780:FF:000012">
    <property type="entry name" value="Non-ribosomal peptide synthetase"/>
    <property type="match status" value="1"/>
</dbReference>
<dbReference type="InterPro" id="IPR023213">
    <property type="entry name" value="CAT-like_dom_sf"/>
</dbReference>
<dbReference type="InterPro" id="IPR020845">
    <property type="entry name" value="AMP-binding_CS"/>
</dbReference>
<dbReference type="GO" id="GO:0008610">
    <property type="term" value="P:lipid biosynthetic process"/>
    <property type="evidence" value="ECO:0007669"/>
    <property type="project" value="UniProtKB-ARBA"/>
</dbReference>
<reference evidence="6" key="3">
    <citation type="submission" date="2016-12" db="EMBL/GenBank/DDBJ databases">
        <title>Annotation of the draft genome assembly of Crocosphaera watsonii WH 8501.</title>
        <authorList>
            <consortium name="US DOE Joint Genome Institute (JGI-ORNL)"/>
            <person name="Larimer F."/>
            <person name="Land M."/>
        </authorList>
    </citation>
    <scope>NUCLEOTIDE SEQUENCE</scope>
    <source>
        <strain evidence="6">WH 8501</strain>
    </source>
</reference>
<dbReference type="FunFam" id="3.30.559.10:FF:000012">
    <property type="entry name" value="Non-ribosomal peptide synthetase"/>
    <property type="match status" value="1"/>
</dbReference>
<dbReference type="KEGG" id="cwa:CwatDRAFT_4825"/>
<dbReference type="InterPro" id="IPR006162">
    <property type="entry name" value="Ppantetheine_attach_site"/>
</dbReference>
<evidence type="ECO:0000256" key="4">
    <source>
        <dbReference type="ARBA" id="ARBA00022553"/>
    </source>
</evidence>
<dbReference type="SUPFAM" id="SSF56801">
    <property type="entry name" value="Acetyl-CoA synthetase-like"/>
    <property type="match status" value="2"/>
</dbReference>
<dbReference type="NCBIfam" id="TIGR01733">
    <property type="entry name" value="AA-adenyl-dom"/>
    <property type="match status" value="2"/>
</dbReference>
<dbReference type="CDD" id="cd19531">
    <property type="entry name" value="LCL_NRPS-like"/>
    <property type="match status" value="2"/>
</dbReference>
<accession>Q4C639</accession>
<sequence length="2281" mass="261899">MKQLEPNNTAYNLFYRFRLQGFLNINALQKSLAEITKRHEILRTNFISVNGQPNQRINNDDKFNLPIIDLQAFPNEKRGKELEKIVKQELDYNFNLSKDNLFRVKLIQLNTQENQLLFNIHHIIFDGWSFGLLFSELESLYTAYCQGLTSPLSSLPIQYADFTLWQKKYLSKDVLETQLNYWKKQLAGSLPILELPTDYTRPKIQTYKGATKTFILSSELTKKIKAFSQGQGVTIFMTLVAAFKILLARYSGQEDVILGTATAGRRIKKLESLMGFFVNTLALQSNLSNHLSFEEFLTQIKQVCLDAYAHQDVPFEQLVEVLQPERNLSHSPIFQVMFVLQNTAMEELELPGLTVSSLETSRKTSKFDLTLSMEENDEKLRGEWEYNTDLFHCSTIERMTTHFQVLLSEILTNPQENIWELPLLTQGEKQQLLVEWNQTKLPLTENLCLHQVFEEQVEKIPEAIALIFGEEEISYQQLNQKANQLAHYLRSLGVQTETLIGLFIERSPIMIIAMLAILKVGATYVPLDTKYPQERLSLILEDCQISLLLTQTSLEKILDEENYNINQVNIDNLSLDDYSDYNIKNRVKSHNLAYIIYTSGSTGKPKGVAIEHRSPVALVYWAKERFSPQEFSGVLASTSICFDLSIFEIFVTLGFGGSIIMMENALELPESLHRDKVTLINTVPSIISELIKVNSIPQSVKIVTLAGEPLTVNIVHQLYKIDTIEKVYNLYGSSEDTTYSTCELISKEITDNPSIGRPITNTKIYILDKHFNPVPCGVSGELYIGGDGLARGYFNRPELTKQKFIDSPFEHGQKLYRTGDLASYRKDGKIDFLGRIDNQVKIRGFRIELGEIEAVLNNYVYIKEAKVTSKKDKQGCQQLVAYIILDNKQILCQKISQEIREYLQHKLPAYMIPYVFVPLEYFPLTPNGKINYSAFPEPDVSTFQSNYIAPRTPTEEIIANIWVQVLDIKNVGINDNFFEVGGHSLLGTQIISRIRDSLNIEIPLKLFFDFPTIAKLAEHIESRKSLNISGLSPIIEPRKKQKQLPLSFAQERLWFLTKLEPKRTDYNMPFILEIKGLLNIVALEKSINTIIERHEILRTNFSSMDGKPTQIINKDINFKLSIDDLRNKKETQANKIVNQFTERPFDLAKGLLFSVKLLQLDTKVYWLIFNIHHIIFDGWSYEILQKELFTLYQAYGQEKKTELGQIPIQYADFSLWQRHWFTEQNLASQLNYWKEQLKGTLPILQLPTDFPRPSLQTYQADSYSWHLSSELTTKIKSFCQQAGVTLFMTFLTVFKLLLSRYTAEKDVIVGTPIASRNRTEIENLIGFFINTVALRTNLAGNPSFQELLSRVRQVTLDGYSHQDLPFEKLVQELKPERNLSYNPIFQVWFNMINLPRKRVRCDGLQFKSIPVFDTMAKFDISFYLEEENQEIKLKFVYNKLLFKSSTIEGMSRHFQTLLEQVIIAPENNIASFSLLSEKECYQLTHQVNKVTPTNSFLNFPKTDIEQSIPSRFEEQVKKYPDKIAVQSKDNQYTYQKLNTEANKIAKSLLNLGIDKQAKVALFFDHNVSMIAAMLGILKAGKIYVPIDPNYPQDRVIYTLEDSCAEVILTNQINSDNIKAITHGKLPIINIDKLNDVAVEINLEISPDTLAYILYTSGSTGQPKGVIQNHLNVLHFIRNHTNNLHISADDNLNLLASYSFDAAVIDIFSALLNGATLFVFDIKKEGLNSLYNWLETHKITIFHSTPTVYRYFLEKLGSKVSLAKAQLSHIRLVVLGGEPVLKKDVKLYQQFFADNCIFVNGLGATESSFYLQYLLNKKTQIQKQIIPVGSTFEDTEIVLLDEEGNITDLYGEIAVRSPHVALGYWQKEELTQAVFLKDFQGKDKRIYRTGDWGRLRNDGVIECLGRKDNQVKIRGFRVELGEIEALLNKHPQIKQSVVIYKEDSLREKQLIAYIVPQDISLVSNSQPQIIKQVREFLQEKLPSYMIPAKFVLLETLPLTPNGKIDRRILTAREESEVVVKESFIPPRSPLEEQISNIWQKMLGIELIGVNDNFFDLGGHSLLAIRLLARIEKDFKVNISLYTFLNNPTISSLVNLIQGSEDRITESSVVPIQTQGNKLPLFFVNSISYAQKFASYLDKDQPFYILNIFGITDFLTPKIKQLKLEDIATKFIEDMESIAPNIPYYLITYCGDLSLTIEMVRQLEKKGVEIPCIFLIDAFWKPEDWGFHLHWYNLGQFGISYLVEKIKNNLFVRREKLIIFVNLMLGKLSFSDEKNSSSAAWRK</sequence>
<dbReference type="Gene3D" id="3.40.50.980">
    <property type="match status" value="2"/>
</dbReference>
<dbReference type="GO" id="GO:0005737">
    <property type="term" value="C:cytoplasm"/>
    <property type="evidence" value="ECO:0007669"/>
    <property type="project" value="TreeGrafter"/>
</dbReference>
<dbReference type="SUPFAM" id="SSF53474">
    <property type="entry name" value="alpha/beta-Hydrolases"/>
    <property type="match status" value="1"/>
</dbReference>
<dbReference type="FunFam" id="3.40.50.980:FF:000001">
    <property type="entry name" value="Non-ribosomal peptide synthetase"/>
    <property type="match status" value="2"/>
</dbReference>
<evidence type="ECO:0000256" key="2">
    <source>
        <dbReference type="ARBA" id="ARBA00006432"/>
    </source>
</evidence>
<dbReference type="InterPro" id="IPR036736">
    <property type="entry name" value="ACP-like_sf"/>
</dbReference>
<dbReference type="PROSITE" id="PS50075">
    <property type="entry name" value="CARRIER"/>
    <property type="match status" value="2"/>
</dbReference>
<dbReference type="EMBL" id="AADV02000004">
    <property type="protein sequence ID" value="EAM51670.1"/>
    <property type="molecule type" value="Genomic_DNA"/>
</dbReference>
<keyword evidence="7" id="KW-1185">Reference proteome</keyword>
<dbReference type="InterPro" id="IPR042099">
    <property type="entry name" value="ANL_N_sf"/>
</dbReference>
<reference evidence="6" key="2">
    <citation type="submission" date="2005-06" db="EMBL/GenBank/DDBJ databases">
        <title>Sequencing of the draft genome and assembly of Crocosphaera watsonii WH 8501.</title>
        <authorList>
            <consortium name="US DOE Joint Genome Institute (JGI-PGF)"/>
            <person name="Copeland A."/>
            <person name="Lucas S."/>
            <person name="Lapidus A."/>
            <person name="Barry K."/>
            <person name="Detter C."/>
            <person name="Glavina T."/>
            <person name="Hammon N."/>
            <person name="Israni S."/>
            <person name="Pitluck S."/>
            <person name="Richardson P."/>
        </authorList>
    </citation>
    <scope>NUCLEOTIDE SEQUENCE [LARGE SCALE GENOMIC DNA]</scope>
    <source>
        <strain evidence="6">WH 8501</strain>
    </source>
</reference>
<feature type="domain" description="Carrier" evidence="5">
    <location>
        <begin position="949"/>
        <end position="1024"/>
    </location>
</feature>
<dbReference type="PROSITE" id="PS00455">
    <property type="entry name" value="AMP_BINDING"/>
    <property type="match status" value="2"/>
</dbReference>
<comment type="similarity">
    <text evidence="2">Belongs to the ATP-dependent AMP-binding enzyme family.</text>
</comment>
<evidence type="ECO:0000256" key="1">
    <source>
        <dbReference type="ARBA" id="ARBA00001957"/>
    </source>
</evidence>
<dbReference type="Proteomes" id="UP000003922">
    <property type="component" value="Unassembled WGS sequence"/>
</dbReference>
<dbReference type="Pfam" id="PF00668">
    <property type="entry name" value="Condensation"/>
    <property type="match status" value="2"/>
</dbReference>
<evidence type="ECO:0000256" key="3">
    <source>
        <dbReference type="ARBA" id="ARBA00022450"/>
    </source>
</evidence>
<proteinExistence type="inferred from homology"/>
<dbReference type="Gene3D" id="3.30.300.30">
    <property type="match status" value="2"/>
</dbReference>
<feature type="domain" description="Carrier" evidence="5">
    <location>
        <begin position="2024"/>
        <end position="2099"/>
    </location>
</feature>
<dbReference type="GO" id="GO:0031177">
    <property type="term" value="F:phosphopantetheine binding"/>
    <property type="evidence" value="ECO:0007669"/>
    <property type="project" value="InterPro"/>
</dbReference>
<dbReference type="FunFam" id="3.30.559.30:FF:000001">
    <property type="entry name" value="Non-ribosomal peptide synthetase"/>
    <property type="match status" value="1"/>
</dbReference>
<dbReference type="FunFam" id="1.10.1200.10:FF:000005">
    <property type="entry name" value="Nonribosomal peptide synthetase 1"/>
    <property type="match status" value="2"/>
</dbReference>
<evidence type="ECO:0000313" key="7">
    <source>
        <dbReference type="Proteomes" id="UP000003922"/>
    </source>
</evidence>
<dbReference type="InterPro" id="IPR045851">
    <property type="entry name" value="AMP-bd_C_sf"/>
</dbReference>
<dbReference type="Gene3D" id="3.30.559.10">
    <property type="entry name" value="Chloramphenicol acetyltransferase-like domain"/>
    <property type="match status" value="2"/>
</dbReference>
<protein>
    <submittedName>
        <fullName evidence="6">Amino acid adenylation</fullName>
    </submittedName>
</protein>
<dbReference type="InterPro" id="IPR029058">
    <property type="entry name" value="AB_hydrolase_fold"/>
</dbReference>
<evidence type="ECO:0000313" key="6">
    <source>
        <dbReference type="EMBL" id="EAM51670.1"/>
    </source>
</evidence>
<dbReference type="Pfam" id="PF00501">
    <property type="entry name" value="AMP-binding"/>
    <property type="match status" value="2"/>
</dbReference>
<dbReference type="Gene3D" id="3.40.50.12780">
    <property type="entry name" value="N-terminal domain of ligase-like"/>
    <property type="match status" value="1"/>
</dbReference>
<dbReference type="NCBIfam" id="NF003417">
    <property type="entry name" value="PRK04813.1"/>
    <property type="match status" value="2"/>
</dbReference>
<evidence type="ECO:0000259" key="5">
    <source>
        <dbReference type="PROSITE" id="PS50075"/>
    </source>
</evidence>
<dbReference type="FunFam" id="3.30.300.30:FF:000010">
    <property type="entry name" value="Enterobactin synthetase component F"/>
    <property type="match status" value="1"/>
</dbReference>
<dbReference type="PANTHER" id="PTHR45527:SF1">
    <property type="entry name" value="FATTY ACID SYNTHASE"/>
    <property type="match status" value="1"/>
</dbReference>
<dbReference type="PROSITE" id="PS00012">
    <property type="entry name" value="PHOSPHOPANTETHEINE"/>
    <property type="match status" value="2"/>
</dbReference>
<gene>
    <name evidence="6" type="ORF">CwatDRAFT_4825</name>
</gene>
<dbReference type="GO" id="GO:0044550">
    <property type="term" value="P:secondary metabolite biosynthetic process"/>
    <property type="evidence" value="ECO:0007669"/>
    <property type="project" value="UniProtKB-ARBA"/>
</dbReference>
<dbReference type="SMART" id="SM00823">
    <property type="entry name" value="PKS_PP"/>
    <property type="match status" value="2"/>
</dbReference>
<name>Q4C639_CROWT</name>
<dbReference type="Gene3D" id="3.30.559.30">
    <property type="entry name" value="Nonribosomal peptide synthetase, condensation domain"/>
    <property type="match status" value="2"/>
</dbReference>
<dbReference type="InterPro" id="IPR000873">
    <property type="entry name" value="AMP-dep_synth/lig_dom"/>
</dbReference>
<dbReference type="Pfam" id="PF00550">
    <property type="entry name" value="PP-binding"/>
    <property type="match status" value="2"/>
</dbReference>
<dbReference type="Pfam" id="PF13193">
    <property type="entry name" value="AMP-binding_C"/>
    <property type="match status" value="2"/>
</dbReference>
<comment type="cofactor">
    <cofactor evidence="1">
        <name>pantetheine 4'-phosphate</name>
        <dbReference type="ChEBI" id="CHEBI:47942"/>
    </cofactor>
</comment>
<dbReference type="Gene3D" id="2.30.38.10">
    <property type="entry name" value="Luciferase, Domain 3"/>
    <property type="match status" value="1"/>
</dbReference>
<dbReference type="SUPFAM" id="SSF47336">
    <property type="entry name" value="ACP-like"/>
    <property type="match status" value="2"/>
</dbReference>
<comment type="caution">
    <text evidence="6">The sequence shown here is derived from an EMBL/GenBank/DDBJ whole genome shotgun (WGS) entry which is preliminary data.</text>
</comment>
<dbReference type="InterPro" id="IPR001242">
    <property type="entry name" value="Condensation_dom"/>
</dbReference>
<dbReference type="FunFam" id="2.30.38.10:FF:000001">
    <property type="entry name" value="Non-ribosomal peptide synthetase PvdI"/>
    <property type="match status" value="1"/>
</dbReference>
<dbReference type="InterPro" id="IPR009081">
    <property type="entry name" value="PP-bd_ACP"/>
</dbReference>
<keyword evidence="4" id="KW-0597">Phosphoprotein</keyword>
<dbReference type="InterPro" id="IPR010071">
    <property type="entry name" value="AA_adenyl_dom"/>
</dbReference>
<dbReference type="GO" id="GO:0043041">
    <property type="term" value="P:amino acid activation for nonribosomal peptide biosynthetic process"/>
    <property type="evidence" value="ECO:0007669"/>
    <property type="project" value="TreeGrafter"/>
</dbReference>
<organism evidence="6 7">
    <name type="scientific">Crocosphaera watsonii WH 8501</name>
    <dbReference type="NCBI Taxonomy" id="165597"/>
    <lineage>
        <taxon>Bacteria</taxon>
        <taxon>Bacillati</taxon>
        <taxon>Cyanobacteriota</taxon>
        <taxon>Cyanophyceae</taxon>
        <taxon>Oscillatoriophycideae</taxon>
        <taxon>Chroococcales</taxon>
        <taxon>Aphanothecaceae</taxon>
        <taxon>Crocosphaera</taxon>
    </lineage>
</organism>
<dbReference type="GO" id="GO:0003824">
    <property type="term" value="F:catalytic activity"/>
    <property type="evidence" value="ECO:0007669"/>
    <property type="project" value="InterPro"/>
</dbReference>
<dbReference type="PANTHER" id="PTHR45527">
    <property type="entry name" value="NONRIBOSOMAL PEPTIDE SYNTHETASE"/>
    <property type="match status" value="1"/>
</dbReference>
<dbReference type="InterPro" id="IPR020806">
    <property type="entry name" value="PKS_PP-bd"/>
</dbReference>
<dbReference type="Gene3D" id="1.10.1200.10">
    <property type="entry name" value="ACP-like"/>
    <property type="match status" value="1"/>
</dbReference>
<dbReference type="FunFam" id="3.30.300.30:FF:000015">
    <property type="entry name" value="Nonribosomal peptide synthase SidD"/>
    <property type="match status" value="1"/>
</dbReference>